<protein>
    <submittedName>
        <fullName evidence="1">PIF-1</fullName>
    </submittedName>
</protein>
<organism evidence="1 2">
    <name type="scientific">Buzura suppressaria nuclear polyhedrosis virus</name>
    <name type="common">BsNPV</name>
    <dbReference type="NCBI Taxonomy" id="74320"/>
    <lineage>
        <taxon>Viruses</taxon>
        <taxon>Viruses incertae sedis</taxon>
        <taxon>Naldaviricetes</taxon>
        <taxon>Lefavirales</taxon>
        <taxon>Baculoviridae</taxon>
        <taxon>Alphabaculovirus</taxon>
        <taxon>Alphabaculovirus busuppressariae</taxon>
    </lineage>
</organism>
<reference evidence="1 2" key="2">
    <citation type="journal article" date="1997" name="Virus Res.">
        <title>Characterization of the ecdysteroid UDP-glucosyltransferase gene of a single nucleocapsid nucleopolyhedrovirus of Buzura suppressaria.</title>
        <authorList>
            <person name="Hu Z.H."/>
            <person name="Broer R."/>
            <person name="Westerlaken J."/>
            <person name="Martens J.W."/>
            <person name="Jin F."/>
            <person name="Jehle J.A."/>
            <person name="Wang L.M."/>
            <person name="Vlak J.M."/>
        </authorList>
    </citation>
    <scope>NUCLEOTIDE SEQUENCE [LARGE SCALE GENOMIC DNA]</scope>
    <source>
        <strain evidence="1">Hubei</strain>
    </source>
</reference>
<proteinExistence type="predicted"/>
<dbReference type="Pfam" id="PF05092">
    <property type="entry name" value="PIF"/>
    <property type="match status" value="1"/>
</dbReference>
<evidence type="ECO:0000313" key="1">
    <source>
        <dbReference type="EMBL" id="AHH82700.1"/>
    </source>
</evidence>
<reference evidence="1 2" key="4">
    <citation type="journal article" date="1998" name="J. Gen. Virol.">
        <title>Distinct gene arrangement in the Buzura suppressaria single-nucleocapsid nucleopolyhedrovirus genome.</title>
        <authorList>
            <person name="Hu Z.H."/>
            <person name="Arif B.M."/>
            <person name="Jin F."/>
            <person name="Martens J.W."/>
            <person name="Chen X.W."/>
            <person name="Sun J.S."/>
            <person name="Zuidema D."/>
            <person name="Goldbach R.W."/>
            <person name="Vlak J.M."/>
        </authorList>
    </citation>
    <scope>NUCLEOTIDE SEQUENCE [LARGE SCALE GENOMIC DNA]</scope>
    <source>
        <strain evidence="1">Hubei</strain>
    </source>
</reference>
<sequence>MSLMFLTLTLILFIIVYLIINFGQVLNLNDVPITVPLMRFDNVDVALIEPPAEITIEGNTRECHKTLTPCVTHMDCDQCREGLANCQYFHDKTILTMRDANGYETEHIIEPGESYCMALDRERARFCNPNTGVWVLAESAIGFSLLCSCLTPGLVTQLNMYEDCNVAVGCQPNGRIVDLNEHPLRCECDSGYTPDYDTSTETPFCRPLTVRDMIYDENFFPRAPCQNGFVQIDHPALDSIYRQELRLPDICVVDPCSVDPISGQRTSGRLAYYRDATGTVEFKYCICWTNDNLFSVYSPTESMIGNSTANVSNACIQPFNTSIFNLARIDYKWFWGQTDQTRSDDEIVAAVNANQLSHDRYRRIAYSYLTVYPNMSSMIGLLLVRFSLAYSPANLAGKILDNENMFQRYRFIAARTSAPCLYPGAGRCIVANYDDCIRRHAGGQVWTAETFTGSWCILSRENEELRIWSPATRYPTGQYPLALRINALFSVIYNSRNFSTVQIVEGGQATSGVNVDNLATLLNTYQNYSV</sequence>
<dbReference type="GeneID" id="18267031"/>
<evidence type="ECO:0000313" key="2">
    <source>
        <dbReference type="Proteomes" id="UP000214366"/>
    </source>
</evidence>
<dbReference type="OrthoDB" id="1963at10239"/>
<reference evidence="1 2" key="3">
    <citation type="journal article" date="1998" name="J. Gen. Virol.">
        <title>The single-nucleocapsid nucleopolyhedrovirus of Buzura suppressaria encodes a P10 protein.</title>
        <authorList>
            <person name="van Oers M.M."/>
            <person name="Hu Z."/>
            <person name="Arif B.M."/>
            <person name="van Strien E.A."/>
            <person name="van Lent J.W."/>
            <person name="Vlak J.M."/>
        </authorList>
    </citation>
    <scope>NUCLEOTIDE SEQUENCE [LARGE SCALE GENOMIC DNA]</scope>
    <source>
        <strain evidence="1">Hubei</strain>
    </source>
</reference>
<dbReference type="KEGG" id="vg:18267031"/>
<reference evidence="1 2" key="6">
    <citation type="journal article" date="2014" name="PLoS ONE">
        <title>Genome Sequence and Analysis of Buzura suppressaria Nucleopolyhedrovirus: A Group II Alphabaculovirus.</title>
        <authorList>
            <person name="Zhu Z."/>
            <person name="Yin F."/>
            <person name="Liu X."/>
            <person name="Hou D."/>
            <person name="Wang J."/>
            <person name="Zhang L."/>
            <person name="Arif B."/>
            <person name="Wang H."/>
            <person name="Deng F."/>
            <person name="Hu Z."/>
        </authorList>
    </citation>
    <scope>NUCLEOTIDE SEQUENCE [LARGE SCALE GENOMIC DNA]</scope>
    <source>
        <strain evidence="1">Hubei</strain>
    </source>
</reference>
<dbReference type="RefSeq" id="YP_009001888.1">
    <property type="nucleotide sequence ID" value="NC_023442.1"/>
</dbReference>
<organismHost>
    <name type="scientific">Lepidoptera</name>
    <name type="common">moths &amp; butterflies</name>
    <dbReference type="NCBI Taxonomy" id="7088"/>
</organismHost>
<reference evidence="1 2" key="5">
    <citation type="journal article" date="1998" name="Virus Res.">
        <title>Genetic organization of the HindIII-I region of the single-nucleocapsid nucleopolyhedrovirus of Buzura suppressaria.</title>
        <authorList>
            <person name="Hu Z.H."/>
            <person name="Arif B.M."/>
            <person name="Sun J.S."/>
            <person name="Chen X.W."/>
            <person name="Zuidema D."/>
            <person name="Goldbach R.W."/>
            <person name="Vlak J.M."/>
        </authorList>
    </citation>
    <scope>NUCLEOTIDE SEQUENCE [LARGE SCALE GENOMIC DNA]</scope>
    <source>
        <strain evidence="1">Hubei</strain>
    </source>
</reference>
<keyword evidence="2" id="KW-1185">Reference proteome</keyword>
<accession>W5VKL6</accession>
<dbReference type="InterPro" id="IPR007784">
    <property type="entry name" value="PIR"/>
</dbReference>
<dbReference type="EMBL" id="KF611977">
    <property type="protein sequence ID" value="AHH82700.1"/>
    <property type="molecule type" value="Genomic_DNA"/>
</dbReference>
<dbReference type="Proteomes" id="UP000214366">
    <property type="component" value="Segment"/>
</dbReference>
<name>W5VKL6_NPVBS</name>
<reference evidence="1 2" key="1">
    <citation type="journal article" date="1993" name="J. Gen. Virol.">
        <title>Nucleotide sequence of the Buzura suppressaria single nucleocapsid nuclear polyhedrosis virus polyhedrin gene.</title>
        <authorList>
            <person name="Hu Z.H."/>
            <person name="Liu M.F."/>
            <person name="Jin F."/>
            <person name="Wang Z.X."/>
            <person name="Liu X.Y."/>
            <person name="Li M.J."/>
            <person name="Liang B.F."/>
            <person name="Xie T.E."/>
        </authorList>
    </citation>
    <scope>NUCLEOTIDE SEQUENCE [LARGE SCALE GENOMIC DNA]</scope>
    <source>
        <strain evidence="1">Hubei</strain>
    </source>
</reference>